<organism evidence="6 7">
    <name type="scientific">Kribbella italica</name>
    <dbReference type="NCBI Taxonomy" id="1540520"/>
    <lineage>
        <taxon>Bacteria</taxon>
        <taxon>Bacillati</taxon>
        <taxon>Actinomycetota</taxon>
        <taxon>Actinomycetes</taxon>
        <taxon>Propionibacteriales</taxon>
        <taxon>Kribbellaceae</taxon>
        <taxon>Kribbella</taxon>
    </lineage>
</organism>
<comment type="caution">
    <text evidence="6">The sequence shown here is derived from an EMBL/GenBank/DDBJ whole genome shotgun (WGS) entry which is preliminary data.</text>
</comment>
<name>A0A7W9JF73_9ACTN</name>
<evidence type="ECO:0000256" key="1">
    <source>
        <dbReference type="ARBA" id="ARBA00023015"/>
    </source>
</evidence>
<dbReference type="SUPFAM" id="SSF48498">
    <property type="entry name" value="Tetracyclin repressor-like, C-terminal domain"/>
    <property type="match status" value="1"/>
</dbReference>
<dbReference type="InterPro" id="IPR050109">
    <property type="entry name" value="HTH-type_TetR-like_transc_reg"/>
</dbReference>
<dbReference type="InterPro" id="IPR009057">
    <property type="entry name" value="Homeodomain-like_sf"/>
</dbReference>
<evidence type="ECO:0000256" key="2">
    <source>
        <dbReference type="ARBA" id="ARBA00023125"/>
    </source>
</evidence>
<keyword evidence="1" id="KW-0805">Transcription regulation</keyword>
<evidence type="ECO:0000259" key="5">
    <source>
        <dbReference type="PROSITE" id="PS50977"/>
    </source>
</evidence>
<keyword evidence="2 4" id="KW-0238">DNA-binding</keyword>
<dbReference type="PROSITE" id="PS50977">
    <property type="entry name" value="HTH_TETR_2"/>
    <property type="match status" value="1"/>
</dbReference>
<dbReference type="PRINTS" id="PR00455">
    <property type="entry name" value="HTHTETR"/>
</dbReference>
<keyword evidence="3" id="KW-0804">Transcription</keyword>
<feature type="DNA-binding region" description="H-T-H motif" evidence="4">
    <location>
        <begin position="37"/>
        <end position="56"/>
    </location>
</feature>
<evidence type="ECO:0000313" key="6">
    <source>
        <dbReference type="EMBL" id="MBB5841016.1"/>
    </source>
</evidence>
<dbReference type="RefSeq" id="WP_184803770.1">
    <property type="nucleotide sequence ID" value="NZ_JACHMY010000001.1"/>
</dbReference>
<dbReference type="EMBL" id="JACHMY010000001">
    <property type="protein sequence ID" value="MBB5841016.1"/>
    <property type="molecule type" value="Genomic_DNA"/>
</dbReference>
<dbReference type="GO" id="GO:0000976">
    <property type="term" value="F:transcription cis-regulatory region binding"/>
    <property type="evidence" value="ECO:0007669"/>
    <property type="project" value="TreeGrafter"/>
</dbReference>
<dbReference type="InterPro" id="IPR025996">
    <property type="entry name" value="MT1864/Rv1816-like_C"/>
</dbReference>
<dbReference type="Pfam" id="PF00440">
    <property type="entry name" value="TetR_N"/>
    <property type="match status" value="1"/>
</dbReference>
<protein>
    <submittedName>
        <fullName evidence="6">AcrR family transcriptional regulator</fullName>
    </submittedName>
</protein>
<accession>A0A7W9JF73</accession>
<dbReference type="GO" id="GO:0003700">
    <property type="term" value="F:DNA-binding transcription factor activity"/>
    <property type="evidence" value="ECO:0007669"/>
    <property type="project" value="TreeGrafter"/>
</dbReference>
<gene>
    <name evidence="6" type="ORF">HDA39_007750</name>
</gene>
<evidence type="ECO:0000256" key="4">
    <source>
        <dbReference type="PROSITE-ProRule" id="PRU00335"/>
    </source>
</evidence>
<keyword evidence="7" id="KW-1185">Reference proteome</keyword>
<dbReference type="PANTHER" id="PTHR30055:SF234">
    <property type="entry name" value="HTH-TYPE TRANSCRIPTIONAL REGULATOR BETI"/>
    <property type="match status" value="1"/>
</dbReference>
<dbReference type="Proteomes" id="UP000549971">
    <property type="component" value="Unassembled WGS sequence"/>
</dbReference>
<evidence type="ECO:0000313" key="7">
    <source>
        <dbReference type="Proteomes" id="UP000549971"/>
    </source>
</evidence>
<evidence type="ECO:0000256" key="3">
    <source>
        <dbReference type="ARBA" id="ARBA00023163"/>
    </source>
</evidence>
<dbReference type="Gene3D" id="1.10.357.10">
    <property type="entry name" value="Tetracycline Repressor, domain 2"/>
    <property type="match status" value="1"/>
</dbReference>
<reference evidence="6 7" key="1">
    <citation type="submission" date="2020-08" db="EMBL/GenBank/DDBJ databases">
        <title>Sequencing the genomes of 1000 actinobacteria strains.</title>
        <authorList>
            <person name="Klenk H.-P."/>
        </authorList>
    </citation>
    <scope>NUCLEOTIDE SEQUENCE [LARGE SCALE GENOMIC DNA]</scope>
    <source>
        <strain evidence="6 7">DSM 28967</strain>
    </source>
</reference>
<sequence length="202" mass="21920">MEQRTRSRRGEGGRLRDEIVVAAARLLDQEAGEQAVTLRAVAREAGITAPSIYPHFADRDSILLAVAEQAFAELEAHLRVVPPDLGPAERLRAICTAYLAYAQEKPNRYRIMFGAVWSAPKSLERVPDLAIQDLGMNAFDVLRGAMVACVDAGTSRSVDPAADAAAVWAGLHGLAQLRVAASLFPWPRDLEAVLVQRLALLN</sequence>
<dbReference type="InterPro" id="IPR036271">
    <property type="entry name" value="Tet_transcr_reg_TetR-rel_C_sf"/>
</dbReference>
<dbReference type="InterPro" id="IPR001647">
    <property type="entry name" value="HTH_TetR"/>
</dbReference>
<dbReference type="PANTHER" id="PTHR30055">
    <property type="entry name" value="HTH-TYPE TRANSCRIPTIONAL REGULATOR RUTR"/>
    <property type="match status" value="1"/>
</dbReference>
<proteinExistence type="predicted"/>
<dbReference type="AlphaFoldDB" id="A0A7W9JF73"/>
<dbReference type="SUPFAM" id="SSF46689">
    <property type="entry name" value="Homeodomain-like"/>
    <property type="match status" value="1"/>
</dbReference>
<feature type="domain" description="HTH tetR-type" evidence="5">
    <location>
        <begin position="13"/>
        <end position="74"/>
    </location>
</feature>
<dbReference type="Pfam" id="PF13305">
    <property type="entry name" value="TetR_C_33"/>
    <property type="match status" value="1"/>
</dbReference>